<evidence type="ECO:0000256" key="3">
    <source>
        <dbReference type="SAM" id="SignalP"/>
    </source>
</evidence>
<feature type="signal peptide" evidence="3">
    <location>
        <begin position="1"/>
        <end position="24"/>
    </location>
</feature>
<evidence type="ECO:0000256" key="2">
    <source>
        <dbReference type="ARBA" id="ARBA00022729"/>
    </source>
</evidence>
<geneLocation type="plasmid" evidence="5 6">
    <name>pPP1</name>
</geneLocation>
<feature type="domain" description="Imelysin-like" evidence="4">
    <location>
        <begin position="48"/>
        <end position="319"/>
    </location>
</feature>
<keyword evidence="5" id="KW-0614">Plasmid</keyword>
<sequence>MMHHIKWITLCCLFLGLSACGDTAERPSFDRSAMLDQLAENHIRRHLELYQAAVLQFDQRVQSLIVTPTEEQYLAVQEEWKTLNRAWQAINIFDIGPIASQFLQHPLHRPPFDQELMDQFLASEDILDQEFVNKKMGSSTTGMMALEYLIFTADQDPSILEKKHQLTGLLSAKLKADSQTFDAAWQSYLPTFKTAAGYGINSSLNQMVNAQISNMEFLITAMVGNPLGKSNGGVANAEAAYERYAHDDLMALKSALLAHQSLFDFSATEGNGLNSYLIFLNAIADNQPLGQVIDGQFNLVIQHIDGLEQPLHLAIEQSPEAVESLYQEMKVLLILLKVDLTHHLSITSTFDDNDGD</sequence>
<dbReference type="CDD" id="cd14659">
    <property type="entry name" value="Imelysin-like_IPPA"/>
    <property type="match status" value="1"/>
</dbReference>
<gene>
    <name evidence="5" type="ORF">PEPS_31440</name>
</gene>
<evidence type="ECO:0000313" key="5">
    <source>
        <dbReference type="EMBL" id="BDD00864.1"/>
    </source>
</evidence>
<dbReference type="PROSITE" id="PS51257">
    <property type="entry name" value="PROKAR_LIPOPROTEIN"/>
    <property type="match status" value="1"/>
</dbReference>
<comment type="subcellular location">
    <subcellularLocation>
        <location evidence="1">Cell envelope</location>
    </subcellularLocation>
</comment>
<dbReference type="Pfam" id="PF09375">
    <property type="entry name" value="Peptidase_M75"/>
    <property type="match status" value="1"/>
</dbReference>
<dbReference type="InterPro" id="IPR038352">
    <property type="entry name" value="Imelysin_sf"/>
</dbReference>
<evidence type="ECO:0000313" key="6">
    <source>
        <dbReference type="Proteomes" id="UP001354989"/>
    </source>
</evidence>
<feature type="chain" id="PRO_5047045134" description="Imelysin-like domain-containing protein" evidence="3">
    <location>
        <begin position="25"/>
        <end position="356"/>
    </location>
</feature>
<dbReference type="InterPro" id="IPR018976">
    <property type="entry name" value="Imelysin-like"/>
</dbReference>
<proteinExistence type="predicted"/>
<reference evidence="5 6" key="1">
    <citation type="submission" date="2021-12" db="EMBL/GenBank/DDBJ databases">
        <title>Genome sequencing of bacteria with rrn-lacking chromosome and rrn-plasmid.</title>
        <authorList>
            <person name="Anda M."/>
            <person name="Iwasaki W."/>
        </authorList>
    </citation>
    <scope>NUCLEOTIDE SEQUENCE [LARGE SCALE GENOMIC DNA]</scope>
    <source>
        <strain evidence="5 6">NBRC 101262</strain>
        <plasmid evidence="5 6">pPP1</plasmid>
    </source>
</reference>
<dbReference type="RefSeq" id="WP_338398117.1">
    <property type="nucleotide sequence ID" value="NZ_AP025293.1"/>
</dbReference>
<dbReference type="InterPro" id="IPR034984">
    <property type="entry name" value="Imelysin-like_IPPA"/>
</dbReference>
<accession>A0ABM7VIP5</accession>
<keyword evidence="6" id="KW-1185">Reference proteome</keyword>
<protein>
    <recommendedName>
        <fullName evidence="4">Imelysin-like domain-containing protein</fullName>
    </recommendedName>
</protein>
<keyword evidence="2 3" id="KW-0732">Signal</keyword>
<evidence type="ECO:0000259" key="4">
    <source>
        <dbReference type="Pfam" id="PF09375"/>
    </source>
</evidence>
<organism evidence="5 6">
    <name type="scientific">Persicobacter psychrovividus</name>
    <dbReference type="NCBI Taxonomy" id="387638"/>
    <lineage>
        <taxon>Bacteria</taxon>
        <taxon>Pseudomonadati</taxon>
        <taxon>Bacteroidota</taxon>
        <taxon>Cytophagia</taxon>
        <taxon>Cytophagales</taxon>
        <taxon>Persicobacteraceae</taxon>
        <taxon>Persicobacter</taxon>
    </lineage>
</organism>
<evidence type="ECO:0000256" key="1">
    <source>
        <dbReference type="ARBA" id="ARBA00004196"/>
    </source>
</evidence>
<name>A0ABM7VIP5_9BACT</name>
<dbReference type="Proteomes" id="UP001354989">
    <property type="component" value="Plasmid pPP1"/>
</dbReference>
<dbReference type="EMBL" id="AP025293">
    <property type="protein sequence ID" value="BDD00864.1"/>
    <property type="molecule type" value="Genomic_DNA"/>
</dbReference>
<dbReference type="Gene3D" id="1.20.1420.20">
    <property type="entry name" value="M75 peptidase, HXXE motif"/>
    <property type="match status" value="1"/>
</dbReference>